<comment type="catalytic activity">
    <reaction evidence="8">
        <text>tRNA(Glu) + L-glutamate + ATP = L-glutamyl-tRNA(Glu) + AMP + diphosphate</text>
        <dbReference type="Rhea" id="RHEA:23540"/>
        <dbReference type="Rhea" id="RHEA-COMP:9663"/>
        <dbReference type="Rhea" id="RHEA-COMP:9680"/>
        <dbReference type="ChEBI" id="CHEBI:29985"/>
        <dbReference type="ChEBI" id="CHEBI:30616"/>
        <dbReference type="ChEBI" id="CHEBI:33019"/>
        <dbReference type="ChEBI" id="CHEBI:78442"/>
        <dbReference type="ChEBI" id="CHEBI:78520"/>
        <dbReference type="ChEBI" id="CHEBI:456215"/>
        <dbReference type="EC" id="6.1.1.17"/>
    </reaction>
</comment>
<sequence length="494" mass="54986">MSNATHPGEVRARFSPSPTGTPHVGLIRTVLFNWAFARHHGGKLVFRIEDTDAARDSEDSYRALLDALRWLRLDWDEGPEVGGPHAPYRQSERSETYREIARRLLEAGELYESFSTSEEVEARRRAAGQDPKLGYDNADRELTEQQRSQLRAEGREPVLRLRMPDEDIAFTDLVRGEVVFRAGSVPDPVLVRANGAPLYPFTNPVDDALMGITHVLRGEDLLPSTPRQIALYGALRRIGVTTFTPLFGHLPLVRGEGNKKLSKRDPESNLFHHRERGFLPEGMLNYLALLGWAIAEDRDVFTMEEMVAAFDISRVSANPARFDQKKAEAINAEHIRRLSESDFVDRLVPYLISAKLFPETPSDEQMALLAGIGPLVRERVTVLSDAVEMVRFLFVREEEFAPEPAAAGKALGADAEPVLDAAIVALDGVAEWTAASIEEALRVALIEGLGLKPRKAFAAVRVATSGRTVSPPLYESLELLGRERSLSRLRRARS</sequence>
<dbReference type="FunFam" id="3.40.50.620:FF:000149">
    <property type="entry name" value="Glutamate--tRNA ligase"/>
    <property type="match status" value="1"/>
</dbReference>
<proteinExistence type="inferred from homology"/>
<dbReference type="CDD" id="cd00808">
    <property type="entry name" value="GluRS_core"/>
    <property type="match status" value="1"/>
</dbReference>
<dbReference type="Gene3D" id="1.10.10.350">
    <property type="match status" value="1"/>
</dbReference>
<dbReference type="PANTHER" id="PTHR43311:SF2">
    <property type="entry name" value="GLUTAMATE--TRNA LIGASE, MITOCHONDRIAL-RELATED"/>
    <property type="match status" value="1"/>
</dbReference>
<comment type="subcellular location">
    <subcellularLocation>
        <location evidence="8">Cytoplasm</location>
    </subcellularLocation>
</comment>
<evidence type="ECO:0000313" key="11">
    <source>
        <dbReference type="EMBL" id="OLF18742.1"/>
    </source>
</evidence>
<dbReference type="InterPro" id="IPR000924">
    <property type="entry name" value="Glu/Gln-tRNA-synth"/>
</dbReference>
<dbReference type="InterPro" id="IPR008925">
    <property type="entry name" value="aa_tRNA-synth_I_cd-bd_sf"/>
</dbReference>
<protein>
    <recommendedName>
        <fullName evidence="8">Glutamate--tRNA ligase</fullName>
        <ecNumber evidence="8">6.1.1.17</ecNumber>
    </recommendedName>
    <alternativeName>
        <fullName evidence="8">Glutamyl-tRNA synthetase</fullName>
        <shortName evidence="8">GluRS</shortName>
    </alternativeName>
</protein>
<dbReference type="GO" id="GO:0000049">
    <property type="term" value="F:tRNA binding"/>
    <property type="evidence" value="ECO:0007669"/>
    <property type="project" value="InterPro"/>
</dbReference>
<dbReference type="InterPro" id="IPR004527">
    <property type="entry name" value="Glu-tRNA-ligase_bac/mito"/>
</dbReference>
<comment type="caution">
    <text evidence="11">The sequence shown here is derived from an EMBL/GenBank/DDBJ whole genome shotgun (WGS) entry which is preliminary data.</text>
</comment>
<evidence type="ECO:0000256" key="6">
    <source>
        <dbReference type="ARBA" id="ARBA00022917"/>
    </source>
</evidence>
<keyword evidence="7 8" id="KW-0030">Aminoacyl-tRNA synthetase</keyword>
<reference evidence="11 12" key="1">
    <citation type="submission" date="2016-12" db="EMBL/GenBank/DDBJ databases">
        <title>The draft genome sequence of Actinophytocola sp. 11-183.</title>
        <authorList>
            <person name="Wang W."/>
            <person name="Yuan L."/>
        </authorList>
    </citation>
    <scope>NUCLEOTIDE SEQUENCE [LARGE SCALE GENOMIC DNA]</scope>
    <source>
        <strain evidence="11 12">11-183</strain>
    </source>
</reference>
<dbReference type="InterPro" id="IPR049940">
    <property type="entry name" value="GluQ/Sye"/>
</dbReference>
<dbReference type="InterPro" id="IPR014729">
    <property type="entry name" value="Rossmann-like_a/b/a_fold"/>
</dbReference>
<feature type="domain" description="Glutamyl/glutaminyl-tRNA synthetase class Ib catalytic" evidence="9">
    <location>
        <begin position="9"/>
        <end position="326"/>
    </location>
</feature>
<evidence type="ECO:0000313" key="12">
    <source>
        <dbReference type="Proteomes" id="UP000185596"/>
    </source>
</evidence>
<dbReference type="Proteomes" id="UP000185596">
    <property type="component" value="Unassembled WGS sequence"/>
</dbReference>
<keyword evidence="3 8" id="KW-0436">Ligase</keyword>
<dbReference type="GO" id="GO:0008270">
    <property type="term" value="F:zinc ion binding"/>
    <property type="evidence" value="ECO:0007669"/>
    <property type="project" value="InterPro"/>
</dbReference>
<evidence type="ECO:0000256" key="4">
    <source>
        <dbReference type="ARBA" id="ARBA00022741"/>
    </source>
</evidence>
<dbReference type="EMBL" id="MSIE01000005">
    <property type="protein sequence ID" value="OLF18742.1"/>
    <property type="molecule type" value="Genomic_DNA"/>
</dbReference>
<dbReference type="OrthoDB" id="9807503at2"/>
<dbReference type="Pfam" id="PF19269">
    <property type="entry name" value="Anticodon_2"/>
    <property type="match status" value="1"/>
</dbReference>
<dbReference type="SUPFAM" id="SSF48163">
    <property type="entry name" value="An anticodon-binding domain of class I aminoacyl-tRNA synthetases"/>
    <property type="match status" value="1"/>
</dbReference>
<feature type="short sequence motif" description="'KMSKS' region" evidence="8">
    <location>
        <begin position="260"/>
        <end position="264"/>
    </location>
</feature>
<dbReference type="InterPro" id="IPR020751">
    <property type="entry name" value="aa-tRNA-synth_I_codon-bd_sub2"/>
</dbReference>
<keyword evidence="12" id="KW-1185">Reference proteome</keyword>
<organism evidence="11 12">
    <name type="scientific">Actinophytocola xanthii</name>
    <dbReference type="NCBI Taxonomy" id="1912961"/>
    <lineage>
        <taxon>Bacteria</taxon>
        <taxon>Bacillati</taxon>
        <taxon>Actinomycetota</taxon>
        <taxon>Actinomycetes</taxon>
        <taxon>Pseudonocardiales</taxon>
        <taxon>Pseudonocardiaceae</taxon>
    </lineage>
</organism>
<evidence type="ECO:0000256" key="8">
    <source>
        <dbReference type="HAMAP-Rule" id="MF_00022"/>
    </source>
</evidence>
<evidence type="ECO:0000256" key="3">
    <source>
        <dbReference type="ARBA" id="ARBA00022598"/>
    </source>
</evidence>
<gene>
    <name evidence="8" type="primary">gltX</name>
    <name evidence="11" type="ORF">BU204_04345</name>
</gene>
<accession>A0A1Q8CWN6</accession>
<evidence type="ECO:0000256" key="5">
    <source>
        <dbReference type="ARBA" id="ARBA00022840"/>
    </source>
</evidence>
<comment type="subunit">
    <text evidence="8">Monomer.</text>
</comment>
<dbReference type="InterPro" id="IPR033910">
    <property type="entry name" value="GluRS_core"/>
</dbReference>
<dbReference type="GO" id="GO:0004818">
    <property type="term" value="F:glutamate-tRNA ligase activity"/>
    <property type="evidence" value="ECO:0007669"/>
    <property type="project" value="UniProtKB-UniRule"/>
</dbReference>
<comment type="caution">
    <text evidence="8">Lacks conserved residue(s) required for the propagation of feature annotation.</text>
</comment>
<dbReference type="InterPro" id="IPR020752">
    <property type="entry name" value="Glu-tRNA-synth_I_codon-bd_sub1"/>
</dbReference>
<dbReference type="InterPro" id="IPR045462">
    <property type="entry name" value="aa-tRNA-synth_I_cd-bd"/>
</dbReference>
<dbReference type="Gene3D" id="1.10.8.70">
    <property type="entry name" value="Glutamate-tRNA synthetase, class I, anticodon-binding domain 1"/>
    <property type="match status" value="1"/>
</dbReference>
<feature type="binding site" evidence="8">
    <location>
        <position position="263"/>
    </location>
    <ligand>
        <name>ATP</name>
        <dbReference type="ChEBI" id="CHEBI:30616"/>
    </ligand>
</feature>
<dbReference type="EC" id="6.1.1.17" evidence="8"/>
<evidence type="ECO:0000256" key="7">
    <source>
        <dbReference type="ARBA" id="ARBA00023146"/>
    </source>
</evidence>
<dbReference type="PRINTS" id="PR00987">
    <property type="entry name" value="TRNASYNTHGLU"/>
</dbReference>
<dbReference type="HAMAP" id="MF_00022">
    <property type="entry name" value="Glu_tRNA_synth_type1"/>
    <property type="match status" value="1"/>
</dbReference>
<dbReference type="GO" id="GO:0005829">
    <property type="term" value="C:cytosol"/>
    <property type="evidence" value="ECO:0007669"/>
    <property type="project" value="TreeGrafter"/>
</dbReference>
<keyword evidence="5 8" id="KW-0067">ATP-binding</keyword>
<dbReference type="STRING" id="1912961.BU204_04345"/>
<name>A0A1Q8CWN6_9PSEU</name>
<evidence type="ECO:0000259" key="10">
    <source>
        <dbReference type="Pfam" id="PF19269"/>
    </source>
</evidence>
<evidence type="ECO:0000259" key="9">
    <source>
        <dbReference type="Pfam" id="PF00749"/>
    </source>
</evidence>
<dbReference type="RefSeq" id="WP_075124227.1">
    <property type="nucleotide sequence ID" value="NZ_MSIE01000005.1"/>
</dbReference>
<keyword evidence="4 8" id="KW-0547">Nucleotide-binding</keyword>
<dbReference type="AlphaFoldDB" id="A0A1Q8CWN6"/>
<dbReference type="Gene3D" id="3.40.50.620">
    <property type="entry name" value="HUPs"/>
    <property type="match status" value="1"/>
</dbReference>
<feature type="short sequence motif" description="'HIGH' region" evidence="8">
    <location>
        <begin position="16"/>
        <end position="26"/>
    </location>
</feature>
<dbReference type="Pfam" id="PF00749">
    <property type="entry name" value="tRNA-synt_1c"/>
    <property type="match status" value="1"/>
</dbReference>
<dbReference type="GO" id="GO:0005524">
    <property type="term" value="F:ATP binding"/>
    <property type="evidence" value="ECO:0007669"/>
    <property type="project" value="UniProtKB-UniRule"/>
</dbReference>
<dbReference type="SUPFAM" id="SSF52374">
    <property type="entry name" value="Nucleotidylyl transferase"/>
    <property type="match status" value="1"/>
</dbReference>
<comment type="similarity">
    <text evidence="1 8">Belongs to the class-I aminoacyl-tRNA synthetase family. Glutamate--tRNA ligase type 1 subfamily.</text>
</comment>
<keyword evidence="2 8" id="KW-0963">Cytoplasm</keyword>
<evidence type="ECO:0000256" key="1">
    <source>
        <dbReference type="ARBA" id="ARBA00007894"/>
    </source>
</evidence>
<evidence type="ECO:0000256" key="2">
    <source>
        <dbReference type="ARBA" id="ARBA00022490"/>
    </source>
</evidence>
<dbReference type="NCBIfam" id="TIGR00464">
    <property type="entry name" value="gltX_bact"/>
    <property type="match status" value="1"/>
</dbReference>
<comment type="function">
    <text evidence="8">Catalyzes the attachment of glutamate to tRNA(Glu) in a two-step reaction: glutamate is first activated by ATP to form Glu-AMP and then transferred to the acceptor end of tRNA(Glu).</text>
</comment>
<dbReference type="GO" id="GO:0006424">
    <property type="term" value="P:glutamyl-tRNA aminoacylation"/>
    <property type="evidence" value="ECO:0007669"/>
    <property type="project" value="UniProtKB-UniRule"/>
</dbReference>
<keyword evidence="6 8" id="KW-0648">Protein biosynthesis</keyword>
<dbReference type="InterPro" id="IPR020058">
    <property type="entry name" value="Glu/Gln-tRNA-synth_Ib_cat-dom"/>
</dbReference>
<feature type="domain" description="Aminoacyl-tRNA synthetase class I anticodon-binding" evidence="10">
    <location>
        <begin position="343"/>
        <end position="492"/>
    </location>
</feature>
<dbReference type="PANTHER" id="PTHR43311">
    <property type="entry name" value="GLUTAMATE--TRNA LIGASE"/>
    <property type="match status" value="1"/>
</dbReference>